<accession>A0ABS1EHW4</accession>
<name>A0ABS1EHW4_9BURK</name>
<sequence>MEMRYNDQLAKLLPDWHIGPRTELFLWLLLKKSNYYDVVFDFEIHDIRNRLAEYIESHGLVNAILLYSKNFLPEEDFNWIEKNGYQPNWLLRNVKNRIWAFLPTLDYLTPKEKIIGLFDLWNENMITKRSSLNVLKEEWAQQERIINDFSWYTSTGKEKQKCQVAWEWYIQNNSFFLNKPLQFSKLEDILDFLDGTNFTHTEKLYHLEQIKKKFKALQTKANRQGKKQTNISLSEESRQQLEELATQGGRTKTEVIEILIRKAHENGMPI</sequence>
<evidence type="ECO:0000313" key="1">
    <source>
        <dbReference type="EMBL" id="MBK1782576.1"/>
    </source>
</evidence>
<dbReference type="Proteomes" id="UP000635316">
    <property type="component" value="Unassembled WGS sequence"/>
</dbReference>
<evidence type="ECO:0000313" key="2">
    <source>
        <dbReference type="Proteomes" id="UP000635316"/>
    </source>
</evidence>
<comment type="caution">
    <text evidence="1">The sequence shown here is derived from an EMBL/GenBank/DDBJ whole genome shotgun (WGS) entry which is preliminary data.</text>
</comment>
<dbReference type="CDD" id="cd21631">
    <property type="entry name" value="RHH_CopG_NikR-like"/>
    <property type="match status" value="1"/>
</dbReference>
<organism evidence="1 2">
    <name type="scientific">Advenella mandrilli</name>
    <dbReference type="NCBI Taxonomy" id="2800330"/>
    <lineage>
        <taxon>Bacteria</taxon>
        <taxon>Pseudomonadati</taxon>
        <taxon>Pseudomonadota</taxon>
        <taxon>Betaproteobacteria</taxon>
        <taxon>Burkholderiales</taxon>
        <taxon>Alcaligenaceae</taxon>
    </lineage>
</organism>
<proteinExistence type="predicted"/>
<gene>
    <name evidence="1" type="ORF">JHL22_15290</name>
</gene>
<keyword evidence="2" id="KW-1185">Reference proteome</keyword>
<dbReference type="RefSeq" id="WP_200239374.1">
    <property type="nucleotide sequence ID" value="NZ_JAENGP010000025.1"/>
</dbReference>
<dbReference type="EMBL" id="JAENGP010000025">
    <property type="protein sequence ID" value="MBK1782576.1"/>
    <property type="molecule type" value="Genomic_DNA"/>
</dbReference>
<reference evidence="1 2" key="1">
    <citation type="submission" date="2020-12" db="EMBL/GenBank/DDBJ databases">
        <authorList>
            <person name="Lu T."/>
            <person name="Wang Q."/>
            <person name="Han X."/>
        </authorList>
    </citation>
    <scope>NUCLEOTIDE SEQUENCE [LARGE SCALE GENOMIC DNA]</scope>
    <source>
        <strain evidence="1 2">WQ 585</strain>
    </source>
</reference>
<protein>
    <submittedName>
        <fullName evidence="1">Uncharacterized protein</fullName>
    </submittedName>
</protein>